<proteinExistence type="predicted"/>
<dbReference type="OrthoDB" id="1725654at2759"/>
<sequence>MDEASRVIESFESLWFFTGVFSPINRTSGGSAGDEITAGNHVKESPIEEPQNQNISPALQNKLNHEFSSAETSVITFMCPKCGEFAAEIVEPKIVEPVEMDLLEYYQRPIEKQERRRTRRRRKRSKNRRRKTLGELDLGFDLNEVSDSWMFEETCRYPMFEDQHPNILPSFNDNLAMKEHLKSWAHAVACTVR</sequence>
<comment type="caution">
    <text evidence="1">The sequence shown here is derived from an EMBL/GenBank/DDBJ whole genome shotgun (WGS) entry which is preliminary data.</text>
</comment>
<dbReference type="EMBL" id="CM031817">
    <property type="protein sequence ID" value="KAG6641427.1"/>
    <property type="molecule type" value="Genomic_DNA"/>
</dbReference>
<dbReference type="PANTHER" id="PTHR33785:SF8">
    <property type="entry name" value="BZIP DOMAIN-CONTAINING PROTEIN"/>
    <property type="match status" value="1"/>
</dbReference>
<organism evidence="1 2">
    <name type="scientific">Carya illinoinensis</name>
    <name type="common">Pecan</name>
    <dbReference type="NCBI Taxonomy" id="32201"/>
    <lineage>
        <taxon>Eukaryota</taxon>
        <taxon>Viridiplantae</taxon>
        <taxon>Streptophyta</taxon>
        <taxon>Embryophyta</taxon>
        <taxon>Tracheophyta</taxon>
        <taxon>Spermatophyta</taxon>
        <taxon>Magnoliopsida</taxon>
        <taxon>eudicotyledons</taxon>
        <taxon>Gunneridae</taxon>
        <taxon>Pentapetalae</taxon>
        <taxon>rosids</taxon>
        <taxon>fabids</taxon>
        <taxon>Fagales</taxon>
        <taxon>Juglandaceae</taxon>
        <taxon>Carya</taxon>
    </lineage>
</organism>
<keyword evidence="2" id="KW-1185">Reference proteome</keyword>
<evidence type="ECO:0000313" key="2">
    <source>
        <dbReference type="Proteomes" id="UP000811609"/>
    </source>
</evidence>
<dbReference type="AlphaFoldDB" id="A0A8T1PJQ9"/>
<evidence type="ECO:0000313" key="1">
    <source>
        <dbReference type="EMBL" id="KAG6641427.1"/>
    </source>
</evidence>
<reference evidence="1" key="1">
    <citation type="submission" date="2020-12" db="EMBL/GenBank/DDBJ databases">
        <title>WGS assembly of Carya illinoinensis cv. Pawnee.</title>
        <authorList>
            <person name="Platts A."/>
            <person name="Shu S."/>
            <person name="Wright S."/>
            <person name="Barry K."/>
            <person name="Edger P."/>
            <person name="Pires J.C."/>
            <person name="Schmutz J."/>
        </authorList>
    </citation>
    <scope>NUCLEOTIDE SEQUENCE</scope>
    <source>
        <tissue evidence="1">Leaf</tissue>
    </source>
</reference>
<protein>
    <submittedName>
        <fullName evidence="1">Uncharacterized protein</fullName>
    </submittedName>
</protein>
<gene>
    <name evidence="1" type="ORF">CIPAW_09G072300</name>
</gene>
<dbReference type="PANTHER" id="PTHR33785">
    <property type="entry name" value="OS06G0550800 PROTEIN"/>
    <property type="match status" value="1"/>
</dbReference>
<accession>A0A8T1PJQ9</accession>
<name>A0A8T1PJQ9_CARIL</name>
<dbReference type="Proteomes" id="UP000811609">
    <property type="component" value="Chromosome 9"/>
</dbReference>